<feature type="region of interest" description="Disordered" evidence="11">
    <location>
        <begin position="152"/>
        <end position="197"/>
    </location>
</feature>
<keyword evidence="6 10" id="KW-0408">Iron</keyword>
<dbReference type="EMBL" id="CCYA01000273">
    <property type="protein sequence ID" value="CEH15912.1"/>
    <property type="molecule type" value="Genomic_DNA"/>
</dbReference>
<sequence length="386" mass="40976">MSPAPPPHPALAGPASNQMAIFELLQSRVAAGASPRDVWSPNYVPLGRKSGAGPSRTKPPSASRTSAHAKSAVANATGEIPAGCPMHKAGSDSKGSSPFSAASRSSAPTPASADESHASTSASGGKSLTSSLNPLNYMPFLSQARESVKQTVELSTERTVSSIPRSQSSAPAGASPYDAPASTSDGASSCPVIHDATGGLSSKEAQASNWEYPSPQQFYNALVRKGWETPEEHVEMMVLVHNFLNEEAWKQVLEWEEKCGRDSKSTSLVKFQGRPGTLSPKARFYSYLGAIAPNTYSSEPPFDRHDWVVRSSLKSANSASTASSPQGDQRYVIDYYSGPDDPETGEPVFHLDIRPALDSPAAVWHRIRATWDDYRTGAGSVEVKAA</sequence>
<keyword evidence="8 10" id="KW-0472">Membrane</keyword>
<evidence type="ECO:0000256" key="10">
    <source>
        <dbReference type="RuleBase" id="RU363130"/>
    </source>
</evidence>
<keyword evidence="13" id="KW-1185">Reference proteome</keyword>
<evidence type="ECO:0000256" key="1">
    <source>
        <dbReference type="ARBA" id="ARBA00004273"/>
    </source>
</evidence>
<feature type="compositionally biased region" description="Polar residues" evidence="11">
    <location>
        <begin position="58"/>
        <end position="68"/>
    </location>
</feature>
<accession>A0A0P1BHV0</accession>
<name>A0A0P1BHV0_9BASI</name>
<dbReference type="InterPro" id="IPR000511">
    <property type="entry name" value="Holocyt_c/c1_synthase"/>
</dbReference>
<feature type="compositionally biased region" description="Polar residues" evidence="11">
    <location>
        <begin position="152"/>
        <end position="170"/>
    </location>
</feature>
<dbReference type="GO" id="GO:0004408">
    <property type="term" value="F:holocytochrome-c synthase activity"/>
    <property type="evidence" value="ECO:0007669"/>
    <property type="project" value="UniProtKB-EC"/>
</dbReference>
<keyword evidence="7 10" id="KW-0496">Mitochondrion</keyword>
<evidence type="ECO:0000256" key="2">
    <source>
        <dbReference type="ARBA" id="ARBA00007255"/>
    </source>
</evidence>
<dbReference type="AlphaFoldDB" id="A0A0P1BHV0"/>
<dbReference type="PANTHER" id="PTHR12743">
    <property type="entry name" value="CYTOCHROME C1 HEME LYASE"/>
    <property type="match status" value="1"/>
</dbReference>
<dbReference type="GO" id="GO:0046872">
    <property type="term" value="F:metal ion binding"/>
    <property type="evidence" value="ECO:0007669"/>
    <property type="project" value="UniProtKB-KW"/>
</dbReference>
<evidence type="ECO:0000256" key="6">
    <source>
        <dbReference type="ARBA" id="ARBA00023004"/>
    </source>
</evidence>
<evidence type="ECO:0000256" key="3">
    <source>
        <dbReference type="ARBA" id="ARBA00022617"/>
    </source>
</evidence>
<comment type="subcellular location">
    <subcellularLocation>
        <location evidence="1 10">Mitochondrion inner membrane</location>
    </subcellularLocation>
</comment>
<comment type="function">
    <text evidence="10">Lyase that catalyzes the covalent linking of the heme group to the cytochrome C apoprotein to produce the mature functional cytochrome.</text>
</comment>
<evidence type="ECO:0000256" key="11">
    <source>
        <dbReference type="SAM" id="MobiDB-lite"/>
    </source>
</evidence>
<keyword evidence="5 10" id="KW-0999">Mitochondrion inner membrane</keyword>
<keyword evidence="3 10" id="KW-0349">Heme</keyword>
<dbReference type="Pfam" id="PF01265">
    <property type="entry name" value="Cyto_heme_lyase"/>
    <property type="match status" value="2"/>
</dbReference>
<evidence type="ECO:0000256" key="4">
    <source>
        <dbReference type="ARBA" id="ARBA00022723"/>
    </source>
</evidence>
<reference evidence="13" key="1">
    <citation type="submission" date="2014-09" db="EMBL/GenBank/DDBJ databases">
        <authorList>
            <person name="Sharma Rahul"/>
            <person name="Thines Marco"/>
        </authorList>
    </citation>
    <scope>NUCLEOTIDE SEQUENCE [LARGE SCALE GENOMIC DNA]</scope>
</reference>
<dbReference type="OrthoDB" id="4243at2759"/>
<feature type="compositionally biased region" description="Low complexity" evidence="11">
    <location>
        <begin position="92"/>
        <end position="113"/>
    </location>
</feature>
<keyword evidence="9 10" id="KW-0456">Lyase</keyword>
<keyword evidence="4 10" id="KW-0479">Metal-binding</keyword>
<dbReference type="Proteomes" id="UP000054845">
    <property type="component" value="Unassembled WGS sequence"/>
</dbReference>
<dbReference type="STRING" id="401625.A0A0P1BHV0"/>
<dbReference type="EC" id="4.4.1.17" evidence="10"/>
<evidence type="ECO:0000256" key="9">
    <source>
        <dbReference type="ARBA" id="ARBA00023239"/>
    </source>
</evidence>
<evidence type="ECO:0000256" key="5">
    <source>
        <dbReference type="ARBA" id="ARBA00022792"/>
    </source>
</evidence>
<evidence type="ECO:0000313" key="13">
    <source>
        <dbReference type="Proteomes" id="UP000054845"/>
    </source>
</evidence>
<comment type="similarity">
    <text evidence="2 10">Belongs to the cytochrome c-type heme lyase family.</text>
</comment>
<dbReference type="PROSITE" id="PS00821">
    <property type="entry name" value="CYTO_HEME_LYASE_1"/>
    <property type="match status" value="1"/>
</dbReference>
<feature type="region of interest" description="Disordered" evidence="11">
    <location>
        <begin position="32"/>
        <end position="130"/>
    </location>
</feature>
<feature type="compositionally biased region" description="Polar residues" evidence="11">
    <location>
        <begin position="118"/>
        <end position="130"/>
    </location>
</feature>
<evidence type="ECO:0000256" key="8">
    <source>
        <dbReference type="ARBA" id="ARBA00023136"/>
    </source>
</evidence>
<dbReference type="GO" id="GO:0005743">
    <property type="term" value="C:mitochondrial inner membrane"/>
    <property type="evidence" value="ECO:0007669"/>
    <property type="project" value="UniProtKB-SubCell"/>
</dbReference>
<protein>
    <recommendedName>
        <fullName evidence="10">Holocytochrome c-type synthase</fullName>
        <ecNumber evidence="10">4.4.1.17</ecNumber>
    </recommendedName>
</protein>
<evidence type="ECO:0000313" key="12">
    <source>
        <dbReference type="EMBL" id="CEH15912.1"/>
    </source>
</evidence>
<organism evidence="12 13">
    <name type="scientific">Ceraceosorus bombacis</name>
    <dbReference type="NCBI Taxonomy" id="401625"/>
    <lineage>
        <taxon>Eukaryota</taxon>
        <taxon>Fungi</taxon>
        <taxon>Dikarya</taxon>
        <taxon>Basidiomycota</taxon>
        <taxon>Ustilaginomycotina</taxon>
        <taxon>Exobasidiomycetes</taxon>
        <taxon>Ceraceosorales</taxon>
        <taxon>Ceraceosoraceae</taxon>
        <taxon>Ceraceosorus</taxon>
    </lineage>
</organism>
<proteinExistence type="inferred from homology"/>
<evidence type="ECO:0000256" key="7">
    <source>
        <dbReference type="ARBA" id="ARBA00023128"/>
    </source>
</evidence>
<comment type="catalytic activity">
    <reaction evidence="10">
        <text>holo-[cytochrome c] = apo-[cytochrome c] + heme b</text>
        <dbReference type="Rhea" id="RHEA:22648"/>
        <dbReference type="Rhea" id="RHEA-COMP:10725"/>
        <dbReference type="Rhea" id="RHEA-COMP:10726"/>
        <dbReference type="ChEBI" id="CHEBI:29950"/>
        <dbReference type="ChEBI" id="CHEBI:60344"/>
        <dbReference type="ChEBI" id="CHEBI:83739"/>
        <dbReference type="EC" id="4.4.1.17"/>
    </reaction>
</comment>
<dbReference type="PROSITE" id="PS00822">
    <property type="entry name" value="CYTO_HEME_LYASE_2"/>
    <property type="match status" value="1"/>
</dbReference>
<dbReference type="PANTHER" id="PTHR12743:SF3">
    <property type="entry name" value="HOLOCYTOCHROME-C SYNTHASE"/>
    <property type="match status" value="1"/>
</dbReference>